<feature type="domain" description="Essential protein Yae1 N-terminal" evidence="2">
    <location>
        <begin position="24"/>
        <end position="62"/>
    </location>
</feature>
<accession>A0A3N4IAB1</accession>
<dbReference type="InterPro" id="IPR052436">
    <property type="entry name" value="LTO1_adapter"/>
</dbReference>
<evidence type="ECO:0000259" key="2">
    <source>
        <dbReference type="Pfam" id="PF09811"/>
    </source>
</evidence>
<protein>
    <submittedName>
        <fullName evidence="3">DUF1715-domain-containing protein</fullName>
    </submittedName>
</protein>
<dbReference type="PANTHER" id="PTHR28532:SF1">
    <property type="entry name" value="ORAL CANCER OVEREXPRESSED 1"/>
    <property type="match status" value="1"/>
</dbReference>
<dbReference type="InterPro" id="IPR019191">
    <property type="entry name" value="Essential_protein_Yae1_N"/>
</dbReference>
<keyword evidence="4" id="KW-1185">Reference proteome</keyword>
<reference evidence="3 4" key="1">
    <citation type="journal article" date="2018" name="Nat. Ecol. Evol.">
        <title>Pezizomycetes genomes reveal the molecular basis of ectomycorrhizal truffle lifestyle.</title>
        <authorList>
            <person name="Murat C."/>
            <person name="Payen T."/>
            <person name="Noel B."/>
            <person name="Kuo A."/>
            <person name="Morin E."/>
            <person name="Chen J."/>
            <person name="Kohler A."/>
            <person name="Krizsan K."/>
            <person name="Balestrini R."/>
            <person name="Da Silva C."/>
            <person name="Montanini B."/>
            <person name="Hainaut M."/>
            <person name="Levati E."/>
            <person name="Barry K.W."/>
            <person name="Belfiori B."/>
            <person name="Cichocki N."/>
            <person name="Clum A."/>
            <person name="Dockter R.B."/>
            <person name="Fauchery L."/>
            <person name="Guy J."/>
            <person name="Iotti M."/>
            <person name="Le Tacon F."/>
            <person name="Lindquist E.A."/>
            <person name="Lipzen A."/>
            <person name="Malagnac F."/>
            <person name="Mello A."/>
            <person name="Molinier V."/>
            <person name="Miyauchi S."/>
            <person name="Poulain J."/>
            <person name="Riccioni C."/>
            <person name="Rubini A."/>
            <person name="Sitrit Y."/>
            <person name="Splivallo R."/>
            <person name="Traeger S."/>
            <person name="Wang M."/>
            <person name="Zifcakova L."/>
            <person name="Wipf D."/>
            <person name="Zambonelli A."/>
            <person name="Paolocci F."/>
            <person name="Nowrousian M."/>
            <person name="Ottonello S."/>
            <person name="Baldrian P."/>
            <person name="Spatafora J.W."/>
            <person name="Henrissat B."/>
            <person name="Nagy L.G."/>
            <person name="Aury J.M."/>
            <person name="Wincker P."/>
            <person name="Grigoriev I.V."/>
            <person name="Bonfante P."/>
            <person name="Martin F.M."/>
        </authorList>
    </citation>
    <scope>NUCLEOTIDE SEQUENCE [LARGE SCALE GENOMIC DNA]</scope>
    <source>
        <strain evidence="3 4">RN42</strain>
    </source>
</reference>
<proteinExistence type="inferred from homology"/>
<organism evidence="3 4">
    <name type="scientific">Ascobolus immersus RN42</name>
    <dbReference type="NCBI Taxonomy" id="1160509"/>
    <lineage>
        <taxon>Eukaryota</taxon>
        <taxon>Fungi</taxon>
        <taxon>Dikarya</taxon>
        <taxon>Ascomycota</taxon>
        <taxon>Pezizomycotina</taxon>
        <taxon>Pezizomycetes</taxon>
        <taxon>Pezizales</taxon>
        <taxon>Ascobolaceae</taxon>
        <taxon>Ascobolus</taxon>
    </lineage>
</organism>
<comment type="similarity">
    <text evidence="1">Belongs to the LTO1 family.</text>
</comment>
<dbReference type="STRING" id="1160509.A0A3N4IAB1"/>
<dbReference type="OrthoDB" id="48036at2759"/>
<dbReference type="Pfam" id="PF09811">
    <property type="entry name" value="Yae1_N"/>
    <property type="match status" value="1"/>
</dbReference>
<evidence type="ECO:0000313" key="3">
    <source>
        <dbReference type="EMBL" id="RPA83023.1"/>
    </source>
</evidence>
<dbReference type="Proteomes" id="UP000275078">
    <property type="component" value="Unassembled WGS sequence"/>
</dbReference>
<dbReference type="AlphaFoldDB" id="A0A3N4IAB1"/>
<sequence>MTSNDLENDFDTLLTLEESFYNQGYAEGLRDGQQQGHTEGRLFGLAKGFEKFALLGQIHGRASVWQARAALASSESTSKVALPNPRLTKHLASLLEMLETVEVRNGDEEVAQMEDARKRVLGKVRGLESILKEKGLEGVEVKREGGEAGIEEAREVPGRG</sequence>
<evidence type="ECO:0000313" key="4">
    <source>
        <dbReference type="Proteomes" id="UP000275078"/>
    </source>
</evidence>
<evidence type="ECO:0000256" key="1">
    <source>
        <dbReference type="ARBA" id="ARBA00038090"/>
    </source>
</evidence>
<name>A0A3N4IAB1_ASCIM</name>
<dbReference type="PANTHER" id="PTHR28532">
    <property type="entry name" value="GEO13458P1"/>
    <property type="match status" value="1"/>
</dbReference>
<dbReference type="EMBL" id="ML119667">
    <property type="protein sequence ID" value="RPA83023.1"/>
    <property type="molecule type" value="Genomic_DNA"/>
</dbReference>
<gene>
    <name evidence="3" type="ORF">BJ508DRAFT_324904</name>
</gene>